<gene>
    <name evidence="2" type="ORF">WN51_05599</name>
</gene>
<protein>
    <submittedName>
        <fullName evidence="2">Uncharacterized protein</fullName>
    </submittedName>
</protein>
<name>A0A0M8ZT43_9HYME</name>
<sequence>MDLALHSKEEPGEGNAADIPLQLFALRLTQWNTLFKMYDERQEVDENKAANTPSAKDNKMEKQKRSQAHHVIVIKSTGDAQ</sequence>
<evidence type="ECO:0000313" key="3">
    <source>
        <dbReference type="Proteomes" id="UP000053105"/>
    </source>
</evidence>
<dbReference type="EMBL" id="KQ435891">
    <property type="protein sequence ID" value="KOX69436.1"/>
    <property type="molecule type" value="Genomic_DNA"/>
</dbReference>
<reference evidence="2 3" key="1">
    <citation type="submission" date="2015-07" db="EMBL/GenBank/DDBJ databases">
        <title>The genome of Melipona quadrifasciata.</title>
        <authorList>
            <person name="Pan H."/>
            <person name="Kapheim K."/>
        </authorList>
    </citation>
    <scope>NUCLEOTIDE SEQUENCE [LARGE SCALE GENOMIC DNA]</scope>
    <source>
        <strain evidence="2">0111107301</strain>
        <tissue evidence="2">Whole body</tissue>
    </source>
</reference>
<keyword evidence="3" id="KW-1185">Reference proteome</keyword>
<feature type="region of interest" description="Disordered" evidence="1">
    <location>
        <begin position="43"/>
        <end position="81"/>
    </location>
</feature>
<accession>A0A0M8ZT43</accession>
<dbReference type="AlphaFoldDB" id="A0A0M8ZT43"/>
<organism evidence="2 3">
    <name type="scientific">Melipona quadrifasciata</name>
    <dbReference type="NCBI Taxonomy" id="166423"/>
    <lineage>
        <taxon>Eukaryota</taxon>
        <taxon>Metazoa</taxon>
        <taxon>Ecdysozoa</taxon>
        <taxon>Arthropoda</taxon>
        <taxon>Hexapoda</taxon>
        <taxon>Insecta</taxon>
        <taxon>Pterygota</taxon>
        <taxon>Neoptera</taxon>
        <taxon>Endopterygota</taxon>
        <taxon>Hymenoptera</taxon>
        <taxon>Apocrita</taxon>
        <taxon>Aculeata</taxon>
        <taxon>Apoidea</taxon>
        <taxon>Anthophila</taxon>
        <taxon>Apidae</taxon>
        <taxon>Melipona</taxon>
    </lineage>
</organism>
<dbReference type="Proteomes" id="UP000053105">
    <property type="component" value="Unassembled WGS sequence"/>
</dbReference>
<evidence type="ECO:0000313" key="2">
    <source>
        <dbReference type="EMBL" id="KOX69436.1"/>
    </source>
</evidence>
<evidence type="ECO:0000256" key="1">
    <source>
        <dbReference type="SAM" id="MobiDB-lite"/>
    </source>
</evidence>
<proteinExistence type="predicted"/>